<dbReference type="GO" id="GO:1990904">
    <property type="term" value="C:ribonucleoprotein complex"/>
    <property type="evidence" value="ECO:0007669"/>
    <property type="project" value="UniProtKB-KW"/>
</dbReference>
<protein>
    <submittedName>
        <fullName evidence="5">GTP_EFTU domain-containing protein/Ribosomal_S10 domain-containing protein</fullName>
    </submittedName>
</protein>
<dbReference type="InParanoid" id="A0A1Q3BAD1"/>
<dbReference type="AlphaFoldDB" id="A0A1Q3BAD1"/>
<comment type="similarity">
    <text evidence="1">Belongs to the universal ribosomal protein uS10 family.</text>
</comment>
<dbReference type="Gene3D" id="3.40.50.300">
    <property type="entry name" value="P-loop containing nucleotide triphosphate hydrolases"/>
    <property type="match status" value="1"/>
</dbReference>
<organism evidence="5 6">
    <name type="scientific">Cephalotus follicularis</name>
    <name type="common">Albany pitcher plant</name>
    <dbReference type="NCBI Taxonomy" id="3775"/>
    <lineage>
        <taxon>Eukaryota</taxon>
        <taxon>Viridiplantae</taxon>
        <taxon>Streptophyta</taxon>
        <taxon>Embryophyta</taxon>
        <taxon>Tracheophyta</taxon>
        <taxon>Spermatophyta</taxon>
        <taxon>Magnoliopsida</taxon>
        <taxon>eudicotyledons</taxon>
        <taxon>Gunneridae</taxon>
        <taxon>Pentapetalae</taxon>
        <taxon>rosids</taxon>
        <taxon>fabids</taxon>
        <taxon>Oxalidales</taxon>
        <taxon>Cephalotaceae</taxon>
        <taxon>Cephalotus</taxon>
    </lineage>
</organism>
<proteinExistence type="inferred from homology"/>
<evidence type="ECO:0000313" key="6">
    <source>
        <dbReference type="Proteomes" id="UP000187406"/>
    </source>
</evidence>
<reference evidence="6" key="1">
    <citation type="submission" date="2016-04" db="EMBL/GenBank/DDBJ databases">
        <title>Cephalotus genome sequencing.</title>
        <authorList>
            <person name="Fukushima K."/>
            <person name="Hasebe M."/>
            <person name="Fang X."/>
        </authorList>
    </citation>
    <scope>NUCLEOTIDE SEQUENCE [LARGE SCALE GENOMIC DNA]</scope>
    <source>
        <strain evidence="6">cv. St1</strain>
    </source>
</reference>
<dbReference type="GO" id="GO:0003735">
    <property type="term" value="F:structural constituent of ribosome"/>
    <property type="evidence" value="ECO:0007669"/>
    <property type="project" value="InterPro"/>
</dbReference>
<evidence type="ECO:0000313" key="5">
    <source>
        <dbReference type="EMBL" id="GAV64997.1"/>
    </source>
</evidence>
<evidence type="ECO:0000256" key="2">
    <source>
        <dbReference type="ARBA" id="ARBA00022980"/>
    </source>
</evidence>
<dbReference type="Pfam" id="PF00338">
    <property type="entry name" value="Ribosomal_S10"/>
    <property type="match status" value="1"/>
</dbReference>
<dbReference type="SMART" id="SM01403">
    <property type="entry name" value="Ribosomal_S10"/>
    <property type="match status" value="1"/>
</dbReference>
<dbReference type="InterPro" id="IPR036838">
    <property type="entry name" value="Ribosomal_uS10_dom_sf"/>
</dbReference>
<dbReference type="PRINTS" id="PR00971">
    <property type="entry name" value="RIBOSOMALS10"/>
</dbReference>
<evidence type="ECO:0000256" key="3">
    <source>
        <dbReference type="ARBA" id="ARBA00023274"/>
    </source>
</evidence>
<dbReference type="GO" id="GO:0006412">
    <property type="term" value="P:translation"/>
    <property type="evidence" value="ECO:0007669"/>
    <property type="project" value="InterPro"/>
</dbReference>
<keyword evidence="6" id="KW-1185">Reference proteome</keyword>
<keyword evidence="3" id="KW-0687">Ribonucleoprotein</keyword>
<sequence>MASVVLRNPNSKRIVSQIHWCCRSASVPSISDCLSAIDRTHAPAIPWWRSLATYTRTRPSVNVGTNGHVDHGKTSLTAATTKVLAPKATNTVELRIVIRSFDQPLGLPPCTRQIRLPDSRILYTVNRSPHVDKKSREQFHLEIKKQLLVIKTTADELRKKLFWLKRQRIFGAQYEIVLHTKTRLNSVFPASSIQTDQSWSPVKFLSQGSPDVLSRPRLFHSSTEAQSMNSTKAAALYLPPVSIKQST</sequence>
<dbReference type="InterPro" id="IPR001848">
    <property type="entry name" value="Ribosomal_uS10"/>
</dbReference>
<name>A0A1Q3BAD1_CEPFO</name>
<dbReference type="GO" id="GO:0005840">
    <property type="term" value="C:ribosome"/>
    <property type="evidence" value="ECO:0007669"/>
    <property type="project" value="UniProtKB-KW"/>
</dbReference>
<comment type="caution">
    <text evidence="5">The sequence shown here is derived from an EMBL/GenBank/DDBJ whole genome shotgun (WGS) entry which is preliminary data.</text>
</comment>
<dbReference type="STRING" id="3775.A0A1Q3BAD1"/>
<dbReference type="PANTHER" id="PTHR11700">
    <property type="entry name" value="30S RIBOSOMAL PROTEIN S10 FAMILY MEMBER"/>
    <property type="match status" value="1"/>
</dbReference>
<dbReference type="SUPFAM" id="SSF54999">
    <property type="entry name" value="Ribosomal protein S10"/>
    <property type="match status" value="1"/>
</dbReference>
<dbReference type="Gene3D" id="3.30.70.600">
    <property type="entry name" value="Ribosomal protein S10 domain"/>
    <property type="match status" value="1"/>
</dbReference>
<dbReference type="EMBL" id="BDDD01000379">
    <property type="protein sequence ID" value="GAV64997.1"/>
    <property type="molecule type" value="Genomic_DNA"/>
</dbReference>
<evidence type="ECO:0000256" key="1">
    <source>
        <dbReference type="ARBA" id="ARBA00007102"/>
    </source>
</evidence>
<dbReference type="Proteomes" id="UP000187406">
    <property type="component" value="Unassembled WGS sequence"/>
</dbReference>
<accession>A0A1Q3BAD1</accession>
<gene>
    <name evidence="5" type="ORF">CFOL_v3_08512</name>
</gene>
<dbReference type="OrthoDB" id="366214at2759"/>
<feature type="domain" description="Small ribosomal subunit protein uS10" evidence="4">
    <location>
        <begin position="95"/>
        <end position="177"/>
    </location>
</feature>
<dbReference type="InterPro" id="IPR027486">
    <property type="entry name" value="Ribosomal_uS10_dom"/>
</dbReference>
<evidence type="ECO:0000259" key="4">
    <source>
        <dbReference type="SMART" id="SM01403"/>
    </source>
</evidence>
<dbReference type="InterPro" id="IPR027417">
    <property type="entry name" value="P-loop_NTPase"/>
</dbReference>
<keyword evidence="2" id="KW-0689">Ribosomal protein</keyword>